<organism evidence="2 3">
    <name type="scientific">Pontibacter populi</name>
    <dbReference type="NCBI Taxonomy" id="890055"/>
    <lineage>
        <taxon>Bacteria</taxon>
        <taxon>Pseudomonadati</taxon>
        <taxon>Bacteroidota</taxon>
        <taxon>Cytophagia</taxon>
        <taxon>Cytophagales</taxon>
        <taxon>Hymenobacteraceae</taxon>
        <taxon>Pontibacter</taxon>
    </lineage>
</organism>
<reference evidence="2 3" key="1">
    <citation type="submission" date="2021-07" db="EMBL/GenBank/DDBJ databases">
        <authorList>
            <person name="Kim M.K."/>
        </authorList>
    </citation>
    <scope>NUCLEOTIDE SEQUENCE [LARGE SCALE GENOMIC DNA]</scope>
    <source>
        <strain evidence="2 3">HLY7-15</strain>
    </source>
</reference>
<accession>A0ABS6XF82</accession>
<dbReference type="Proteomes" id="UP000774935">
    <property type="component" value="Unassembled WGS sequence"/>
</dbReference>
<evidence type="ECO:0000259" key="1">
    <source>
        <dbReference type="Pfam" id="PF18922"/>
    </source>
</evidence>
<gene>
    <name evidence="2" type="ORF">KYK27_16415</name>
</gene>
<protein>
    <recommendedName>
        <fullName evidence="1">DUF5672 domain-containing protein</fullName>
    </recommendedName>
</protein>
<evidence type="ECO:0000313" key="3">
    <source>
        <dbReference type="Proteomes" id="UP000774935"/>
    </source>
</evidence>
<dbReference type="InterPro" id="IPR043729">
    <property type="entry name" value="DUF5672"/>
</dbReference>
<comment type="caution">
    <text evidence="2">The sequence shown here is derived from an EMBL/GenBank/DDBJ whole genome shotgun (WGS) entry which is preliminary data.</text>
</comment>
<dbReference type="Pfam" id="PF18922">
    <property type="entry name" value="DUF5672"/>
    <property type="match status" value="1"/>
</dbReference>
<keyword evidence="3" id="KW-1185">Reference proteome</keyword>
<name>A0ABS6XF82_9BACT</name>
<sequence length="278" mass="33002">MNNAVIVIPVHTSNPSQEELIAFAQCYKVLADHDIFILHPEGLDLEAYSRVNPNIKGVAIDPHWLSDIKNYNKLKCSPFFYNLFSKYRFLLTYELDAFVFRDELIYWCKKGYDYIGAPWYEGYANTSNSSEIVGVGNSGFSLRNVKHCLRIIKRVDILCSIYKVFCCCNLDRVISFKRFLMYSKLHLLFKIKGYHFLEPFLTRKYIHEDIYWGIWVSKSFKDFVIAPYREAIQFSFETEPKKLYKINNFKLPFGCHAWLRYDPMFWSEFIIPKKRTLL</sequence>
<evidence type="ECO:0000313" key="2">
    <source>
        <dbReference type="EMBL" id="MBW3366646.1"/>
    </source>
</evidence>
<dbReference type="EMBL" id="JAHWXQ010000005">
    <property type="protein sequence ID" value="MBW3366646.1"/>
    <property type="molecule type" value="Genomic_DNA"/>
</dbReference>
<dbReference type="RefSeq" id="WP_199111389.1">
    <property type="nucleotide sequence ID" value="NZ_JAHWXQ010000005.1"/>
</dbReference>
<feature type="domain" description="DUF5672" evidence="1">
    <location>
        <begin position="58"/>
        <end position="256"/>
    </location>
</feature>
<proteinExistence type="predicted"/>